<dbReference type="PANTHER" id="PTHR24421">
    <property type="entry name" value="NITRATE/NITRITE SENSOR PROTEIN NARX-RELATED"/>
    <property type="match status" value="1"/>
</dbReference>
<evidence type="ECO:0000256" key="1">
    <source>
        <dbReference type="ARBA" id="ARBA00000085"/>
    </source>
</evidence>
<sequence length="367" mass="41111">MEIRMICTKLALMCWIAFTCIQANMPMAQPVFLLLLYFCVNIAMYIWKITALPAAFSALSIFISISGYVYVHPLFAILAPLSILVLLQVWIQSKWISAAILLAPAFSIKSDIAGQYVFAAAASWIIWDLACTYTGQMEKKEKQLDWARASIQKLTRSLNENREFIRQSEYTYRLEERNRISQEIHDDIGHAMTGALIQMEAAKRLMEKDARQAQNLLQNAINITKEGIESIRLTLKSLKPSTEQVGIHRLQLALGEFSAGNNIETIITHHGNLDIITPVQWKIIHENVKEALTNARKYADATQITVDIQVLNKMVRAEVRDNGKGAVKIKKGLGISGMEERAASLEGHVITDGSHGFSVTTLLPIQS</sequence>
<keyword evidence="8" id="KW-0902">Two-component regulatory system</keyword>
<keyword evidence="10" id="KW-0472">Membrane</keyword>
<evidence type="ECO:0000256" key="4">
    <source>
        <dbReference type="ARBA" id="ARBA00022679"/>
    </source>
</evidence>
<keyword evidence="7" id="KW-0067">ATP-binding</keyword>
<accession>A0A5J4JJ45</accession>
<dbReference type="Gene3D" id="1.20.5.1930">
    <property type="match status" value="1"/>
</dbReference>
<keyword evidence="6 12" id="KW-0418">Kinase</keyword>
<keyword evidence="10" id="KW-1133">Transmembrane helix</keyword>
<feature type="coiled-coil region" evidence="9">
    <location>
        <begin position="196"/>
        <end position="223"/>
    </location>
</feature>
<dbReference type="EC" id="2.7.13.3" evidence="2"/>
<feature type="domain" description="Signal transduction histidine kinase subgroup 3 dimerisation and phosphoacceptor" evidence="11">
    <location>
        <begin position="176"/>
        <end position="242"/>
    </location>
</feature>
<evidence type="ECO:0000256" key="8">
    <source>
        <dbReference type="ARBA" id="ARBA00023012"/>
    </source>
</evidence>
<dbReference type="GO" id="GO:0005524">
    <property type="term" value="F:ATP binding"/>
    <property type="evidence" value="ECO:0007669"/>
    <property type="project" value="UniProtKB-KW"/>
</dbReference>
<evidence type="ECO:0000256" key="5">
    <source>
        <dbReference type="ARBA" id="ARBA00022741"/>
    </source>
</evidence>
<evidence type="ECO:0000256" key="9">
    <source>
        <dbReference type="SAM" id="Coils"/>
    </source>
</evidence>
<evidence type="ECO:0000256" key="3">
    <source>
        <dbReference type="ARBA" id="ARBA00022553"/>
    </source>
</evidence>
<comment type="catalytic activity">
    <reaction evidence="1">
        <text>ATP + protein L-histidine = ADP + protein N-phospho-L-histidine.</text>
        <dbReference type="EC" id="2.7.13.3"/>
    </reaction>
</comment>
<dbReference type="Gene3D" id="3.30.565.10">
    <property type="entry name" value="Histidine kinase-like ATPase, C-terminal domain"/>
    <property type="match status" value="1"/>
</dbReference>
<keyword evidence="13" id="KW-1185">Reference proteome</keyword>
<dbReference type="Proteomes" id="UP000391919">
    <property type="component" value="Unassembled WGS sequence"/>
</dbReference>
<keyword evidence="10" id="KW-0812">Transmembrane</keyword>
<dbReference type="GO" id="GO:0000155">
    <property type="term" value="F:phosphorelay sensor kinase activity"/>
    <property type="evidence" value="ECO:0007669"/>
    <property type="project" value="InterPro"/>
</dbReference>
<dbReference type="InterPro" id="IPR036890">
    <property type="entry name" value="HATPase_C_sf"/>
</dbReference>
<dbReference type="SUPFAM" id="SSF55874">
    <property type="entry name" value="ATPase domain of HSP90 chaperone/DNA topoisomerase II/histidine kinase"/>
    <property type="match status" value="1"/>
</dbReference>
<dbReference type="InterPro" id="IPR011712">
    <property type="entry name" value="Sig_transdc_His_kin_sub3_dim/P"/>
</dbReference>
<protein>
    <recommendedName>
        <fullName evidence="2">histidine kinase</fullName>
        <ecNumber evidence="2">2.7.13.3</ecNumber>
    </recommendedName>
</protein>
<gene>
    <name evidence="12" type="ORF">BpJC7_30940</name>
</gene>
<organism evidence="12 13">
    <name type="scientific">Weizmannia acidilactici</name>
    <dbReference type="NCBI Taxonomy" id="2607726"/>
    <lineage>
        <taxon>Bacteria</taxon>
        <taxon>Bacillati</taxon>
        <taxon>Bacillota</taxon>
        <taxon>Bacilli</taxon>
        <taxon>Bacillales</taxon>
        <taxon>Bacillaceae</taxon>
        <taxon>Heyndrickxia</taxon>
    </lineage>
</organism>
<feature type="transmembrane region" description="Helical" evidence="10">
    <location>
        <begin position="70"/>
        <end position="92"/>
    </location>
</feature>
<comment type="caution">
    <text evidence="12">The sequence shown here is derived from an EMBL/GenBank/DDBJ whole genome shotgun (WGS) entry which is preliminary data.</text>
</comment>
<dbReference type="InterPro" id="IPR050482">
    <property type="entry name" value="Sensor_HK_TwoCompSys"/>
</dbReference>
<dbReference type="GO" id="GO:0046983">
    <property type="term" value="F:protein dimerization activity"/>
    <property type="evidence" value="ECO:0007669"/>
    <property type="project" value="InterPro"/>
</dbReference>
<proteinExistence type="predicted"/>
<dbReference type="CDD" id="cd16917">
    <property type="entry name" value="HATPase_UhpB-NarQ-NarX-like"/>
    <property type="match status" value="1"/>
</dbReference>
<evidence type="ECO:0000256" key="2">
    <source>
        <dbReference type="ARBA" id="ARBA00012438"/>
    </source>
</evidence>
<keyword evidence="4" id="KW-0808">Transferase</keyword>
<keyword evidence="5" id="KW-0547">Nucleotide-binding</keyword>
<keyword evidence="9" id="KW-0175">Coiled coil</keyword>
<dbReference type="RefSeq" id="WP_151681027.1">
    <property type="nucleotide sequence ID" value="NZ_BKZP01000025.1"/>
</dbReference>
<dbReference type="Pfam" id="PF07730">
    <property type="entry name" value="HisKA_3"/>
    <property type="match status" value="1"/>
</dbReference>
<dbReference type="AlphaFoldDB" id="A0A5J4JJ45"/>
<evidence type="ECO:0000256" key="6">
    <source>
        <dbReference type="ARBA" id="ARBA00022777"/>
    </source>
</evidence>
<dbReference type="GO" id="GO:0016020">
    <property type="term" value="C:membrane"/>
    <property type="evidence" value="ECO:0007669"/>
    <property type="project" value="InterPro"/>
</dbReference>
<dbReference type="EMBL" id="BKZQ01000070">
    <property type="protein sequence ID" value="GER71791.1"/>
    <property type="molecule type" value="Genomic_DNA"/>
</dbReference>
<keyword evidence="3" id="KW-0597">Phosphoprotein</keyword>
<evidence type="ECO:0000313" key="12">
    <source>
        <dbReference type="EMBL" id="GER71791.1"/>
    </source>
</evidence>
<name>A0A5J4JJ45_9BACI</name>
<feature type="transmembrane region" description="Helical" evidence="10">
    <location>
        <begin position="112"/>
        <end position="133"/>
    </location>
</feature>
<evidence type="ECO:0000256" key="10">
    <source>
        <dbReference type="SAM" id="Phobius"/>
    </source>
</evidence>
<evidence type="ECO:0000313" key="13">
    <source>
        <dbReference type="Proteomes" id="UP000391919"/>
    </source>
</evidence>
<evidence type="ECO:0000256" key="7">
    <source>
        <dbReference type="ARBA" id="ARBA00022840"/>
    </source>
</evidence>
<reference evidence="12 13" key="1">
    <citation type="submission" date="2019-09" db="EMBL/GenBank/DDBJ databases">
        <title>Draft genome sequence of Bacillus sp. JC-7.</title>
        <authorList>
            <person name="Tanaka N."/>
            <person name="Shiwa Y."/>
            <person name="Fujita N."/>
            <person name="Tanasupawat S."/>
        </authorList>
    </citation>
    <scope>NUCLEOTIDE SEQUENCE [LARGE SCALE GENOMIC DNA]</scope>
    <source>
        <strain evidence="12 13">JC-7</strain>
    </source>
</reference>
<dbReference type="PANTHER" id="PTHR24421:SF10">
    <property type="entry name" value="NITRATE_NITRITE SENSOR PROTEIN NARQ"/>
    <property type="match status" value="1"/>
</dbReference>
<evidence type="ECO:0000259" key="11">
    <source>
        <dbReference type="Pfam" id="PF07730"/>
    </source>
</evidence>